<dbReference type="PROSITE" id="PS51257">
    <property type="entry name" value="PROKAR_LIPOPROTEIN"/>
    <property type="match status" value="1"/>
</dbReference>
<evidence type="ECO:0000256" key="4">
    <source>
        <dbReference type="ARBA" id="ARBA00022989"/>
    </source>
</evidence>
<feature type="transmembrane region" description="Helical" evidence="6">
    <location>
        <begin position="327"/>
        <end position="354"/>
    </location>
</feature>
<dbReference type="GO" id="GO:0005886">
    <property type="term" value="C:plasma membrane"/>
    <property type="evidence" value="ECO:0007669"/>
    <property type="project" value="UniProtKB-SubCell"/>
</dbReference>
<dbReference type="PANTHER" id="PTHR30572:SF18">
    <property type="entry name" value="ABC-TYPE MACROLIDE FAMILY EXPORT SYSTEM PERMEASE COMPONENT 2"/>
    <property type="match status" value="1"/>
</dbReference>
<dbReference type="InterPro" id="IPR003838">
    <property type="entry name" value="ABC3_permease_C"/>
</dbReference>
<feature type="transmembrane region" description="Helical" evidence="6">
    <location>
        <begin position="751"/>
        <end position="771"/>
    </location>
</feature>
<dbReference type="InterPro" id="IPR050250">
    <property type="entry name" value="Macrolide_Exporter_MacB"/>
</dbReference>
<dbReference type="InterPro" id="IPR025857">
    <property type="entry name" value="MacB_PCD"/>
</dbReference>
<keyword evidence="2" id="KW-1003">Cell membrane</keyword>
<dbReference type="STRING" id="1176587.A8C56_11165"/>
<evidence type="ECO:0008006" key="11">
    <source>
        <dbReference type="Google" id="ProtNLM"/>
    </source>
</evidence>
<evidence type="ECO:0000259" key="7">
    <source>
        <dbReference type="Pfam" id="PF02687"/>
    </source>
</evidence>
<dbReference type="PANTHER" id="PTHR30572">
    <property type="entry name" value="MEMBRANE COMPONENT OF TRANSPORTER-RELATED"/>
    <property type="match status" value="1"/>
</dbReference>
<evidence type="ECO:0000256" key="5">
    <source>
        <dbReference type="ARBA" id="ARBA00023136"/>
    </source>
</evidence>
<proteinExistence type="predicted"/>
<comment type="subcellular location">
    <subcellularLocation>
        <location evidence="1">Cell membrane</location>
        <topology evidence="1">Multi-pass membrane protein</topology>
    </subcellularLocation>
</comment>
<feature type="transmembrane region" description="Helical" evidence="6">
    <location>
        <begin position="21"/>
        <end position="43"/>
    </location>
</feature>
<evidence type="ECO:0000256" key="6">
    <source>
        <dbReference type="SAM" id="Phobius"/>
    </source>
</evidence>
<feature type="domain" description="ABC3 transporter permease C-terminal" evidence="7">
    <location>
        <begin position="669"/>
        <end position="783"/>
    </location>
</feature>
<dbReference type="GO" id="GO:0022857">
    <property type="term" value="F:transmembrane transporter activity"/>
    <property type="evidence" value="ECO:0007669"/>
    <property type="project" value="TreeGrafter"/>
</dbReference>
<organism evidence="9 10">
    <name type="scientific">Niabella ginsenosidivorans</name>
    <dbReference type="NCBI Taxonomy" id="1176587"/>
    <lineage>
        <taxon>Bacteria</taxon>
        <taxon>Pseudomonadati</taxon>
        <taxon>Bacteroidota</taxon>
        <taxon>Chitinophagia</taxon>
        <taxon>Chitinophagales</taxon>
        <taxon>Chitinophagaceae</taxon>
        <taxon>Niabella</taxon>
    </lineage>
</organism>
<evidence type="ECO:0000313" key="9">
    <source>
        <dbReference type="EMBL" id="ANH81465.1"/>
    </source>
</evidence>
<dbReference type="Proteomes" id="UP000077667">
    <property type="component" value="Chromosome"/>
</dbReference>
<accession>A0A1A9I2B2</accession>
<dbReference type="EMBL" id="CP015772">
    <property type="protein sequence ID" value="ANH81465.1"/>
    <property type="molecule type" value="Genomic_DNA"/>
</dbReference>
<dbReference type="Pfam" id="PF12704">
    <property type="entry name" value="MacB_PCD"/>
    <property type="match status" value="1"/>
</dbReference>
<evidence type="ECO:0000256" key="3">
    <source>
        <dbReference type="ARBA" id="ARBA00022692"/>
    </source>
</evidence>
<keyword evidence="3 6" id="KW-0812">Transmembrane</keyword>
<feature type="domain" description="MacB-like periplasmic core" evidence="8">
    <location>
        <begin position="20"/>
        <end position="240"/>
    </location>
</feature>
<protein>
    <recommendedName>
        <fullName evidence="11">ABC transporter permease</fullName>
    </recommendedName>
</protein>
<evidence type="ECO:0000259" key="8">
    <source>
        <dbReference type="Pfam" id="PF12704"/>
    </source>
</evidence>
<keyword evidence="4 6" id="KW-1133">Transmembrane helix</keyword>
<keyword evidence="10" id="KW-1185">Reference proteome</keyword>
<reference evidence="9 10" key="1">
    <citation type="submission" date="2016-05" db="EMBL/GenBank/DDBJ databases">
        <title>Niabella ginsenosidivorans BS26 whole genome sequencing.</title>
        <authorList>
            <person name="Im W.T."/>
            <person name="Siddiqi M.Z."/>
        </authorList>
    </citation>
    <scope>NUCLEOTIDE SEQUENCE [LARGE SCALE GENOMIC DNA]</scope>
    <source>
        <strain evidence="9 10">BS26</strain>
    </source>
</reference>
<gene>
    <name evidence="9" type="ORF">A8C56_11165</name>
</gene>
<dbReference type="RefSeq" id="WP_067755830.1">
    <property type="nucleotide sequence ID" value="NZ_CP015772.1"/>
</dbReference>
<feature type="domain" description="ABC3 transporter permease C-terminal" evidence="7">
    <location>
        <begin position="287"/>
        <end position="390"/>
    </location>
</feature>
<evidence type="ECO:0000256" key="2">
    <source>
        <dbReference type="ARBA" id="ARBA00022475"/>
    </source>
</evidence>
<feature type="transmembrane region" description="Helical" evidence="6">
    <location>
        <begin position="424"/>
        <end position="442"/>
    </location>
</feature>
<name>A0A1A9I2B2_9BACT</name>
<feature type="transmembrane region" description="Helical" evidence="6">
    <location>
        <begin position="283"/>
        <end position="302"/>
    </location>
</feature>
<sequence length="790" mass="88213">MFNSYIKTAWRSLWKSKGFSILNISGLAIGLASCLLLLLYAYYHLSWDKRFRNLEHLYVIESNQFADNEIFTYQVSPGPMAKAIETQVPGVVHAIRVTSYFADGITRYKDNIFRTSGLNADGAFFELFNYHFLRGNAETALTNPNNIVITEDLSKKLFGKEDPINKTVMRNDTVPLVVSAVIANPRPNESFQFDYVLPWRVLENEHPWTKNAGWGSNFTDTYVQLRSEKDFKTADALIRKMVMANQDNYKAEAFLFPLAKNHLYREFSNGKATGSGQIAQIRLFIYLSVAILLIACINFMNLSTARSQKRAKEVGILKTIGSGRKSLVFRFLGESFLVTVCGLLVALLLLLIALPYFNSLLKIELRLPLSSWKFWTVIAFITVTTSFIAGSYPAFYLSSFRPVKVLKGLITNGRSVVPIRKISVILQFSTAVFLMVATFSIYKQVEYIRNRPVGYNKNNLIEIKAEGTLKDRKDVLINGLLHNNVITAGTGTSISITQGGNNGWGFSWPGKPENQKVLIDFLGVGFDFRKTFGTTLITGRDFSREYPADTAGENILISETAMNVMKLKSPIGTLIKDEDGKQYTIVGVFKDITKGSPYYKINPMIVFYQKTPGFITMRLNPQKNITGAVDAVNSELKKLNPAFPPDIAFVEDNFERKYQNEHVLGVIANIFGGIAIFLSCLGLLGLSAFAAEQRTKEIGVRKVLGADVLGLTALLSREFLVLVLISFVVAAPVSWWCMHNWLEKYDHHTDLSVGIYLLAGTTVLLIALLTVGTQGLKAATANPVKALRSE</sequence>
<dbReference type="Pfam" id="PF02687">
    <property type="entry name" value="FtsX"/>
    <property type="match status" value="2"/>
</dbReference>
<feature type="transmembrane region" description="Helical" evidence="6">
    <location>
        <begin position="663"/>
        <end position="691"/>
    </location>
</feature>
<dbReference type="KEGG" id="nia:A8C56_11165"/>
<dbReference type="AlphaFoldDB" id="A0A1A9I2B2"/>
<feature type="transmembrane region" description="Helical" evidence="6">
    <location>
        <begin position="703"/>
        <end position="731"/>
    </location>
</feature>
<keyword evidence="5 6" id="KW-0472">Membrane</keyword>
<dbReference type="OrthoDB" id="5933722at2"/>
<feature type="transmembrane region" description="Helical" evidence="6">
    <location>
        <begin position="374"/>
        <end position="397"/>
    </location>
</feature>
<evidence type="ECO:0000256" key="1">
    <source>
        <dbReference type="ARBA" id="ARBA00004651"/>
    </source>
</evidence>
<evidence type="ECO:0000313" key="10">
    <source>
        <dbReference type="Proteomes" id="UP000077667"/>
    </source>
</evidence>